<dbReference type="InterPro" id="IPR016171">
    <property type="entry name" value="Vanillyl_alc_oxidase_C-sub2"/>
</dbReference>
<comment type="caution">
    <text evidence="3">The sequence shown here is derived from an EMBL/GenBank/DDBJ whole genome shotgun (WGS) entry which is preliminary data.</text>
</comment>
<dbReference type="InterPro" id="IPR016167">
    <property type="entry name" value="FAD-bd_PCMH_sub1"/>
</dbReference>
<evidence type="ECO:0000313" key="3">
    <source>
        <dbReference type="EMBL" id="TWV44530.1"/>
    </source>
</evidence>
<dbReference type="Gene3D" id="3.30.70.2530">
    <property type="match status" value="1"/>
</dbReference>
<sequence length="414" mass="44232">MSETVTNWAHTITYSAKEYQRPRTLDALRALVAGAAKVRVLGSGHSFNRIADPGPDGVLLSAAGLPPVIEVDPAARTVRVSGGVRYAELARAVHARGLALPNMASLPHISVAGSVATGTHGSGVANPPLASAVREVELVVADGTTVTIARGDARFDGAVTSLGALGVVTALTLDLEPAFEVEQRVFTELPLDGLDFEAVAGSAYSVSLFTDWREPGFRQVWLKARTDRPAGDFPRAVPAARAMHPVPGMPAENCTGQLGVPGPWHERLPHFRAEFTPSSGEEMQSEYLLPRSAAVDALAAVDGIRHTVAGVLQICEVRTVAADPQWLSPAHARDSVALHFTWVRDEAAVLPVVRRLEEALEPFDPRPHWGKVFGVPSAVLRGRYARLDDFRALVRTLDPTGKFTNAFVADLLDA</sequence>
<dbReference type="InterPro" id="IPR006094">
    <property type="entry name" value="Oxid_FAD_bind_N"/>
</dbReference>
<dbReference type="Gene3D" id="3.30.43.10">
    <property type="entry name" value="Uridine Diphospho-n-acetylenolpyruvylglucosamine Reductase, domain 2"/>
    <property type="match status" value="1"/>
</dbReference>
<dbReference type="Gene3D" id="3.30.465.10">
    <property type="match status" value="1"/>
</dbReference>
<dbReference type="InterPro" id="IPR010031">
    <property type="entry name" value="FAD_lactone_oxidase-like"/>
</dbReference>
<dbReference type="PANTHER" id="PTHR43762">
    <property type="entry name" value="L-GULONOLACTONE OXIDASE"/>
    <property type="match status" value="1"/>
</dbReference>
<accession>A0A5C6JRQ1</accession>
<dbReference type="Pfam" id="PF01565">
    <property type="entry name" value="FAD_binding_4"/>
    <property type="match status" value="1"/>
</dbReference>
<dbReference type="GO" id="GO:0003885">
    <property type="term" value="F:D-arabinono-1,4-lactone oxidase activity"/>
    <property type="evidence" value="ECO:0007669"/>
    <property type="project" value="InterPro"/>
</dbReference>
<name>A0A5C6JRQ1_9ACTN</name>
<dbReference type="GO" id="GO:0016020">
    <property type="term" value="C:membrane"/>
    <property type="evidence" value="ECO:0007669"/>
    <property type="project" value="InterPro"/>
</dbReference>
<dbReference type="PIRSF" id="PIRSF000136">
    <property type="entry name" value="LGO_GLO"/>
    <property type="match status" value="1"/>
</dbReference>
<protein>
    <submittedName>
        <fullName evidence="3">FAD-binding protein</fullName>
    </submittedName>
</protein>
<reference evidence="3" key="1">
    <citation type="journal article" date="2019" name="Microbiol. Resour. Announc.">
        <title>Draft Genomic Sequences of Streptomyces misionensis and Streptomyces albidoflavus, bacteria applied for phytopathogen biocontrol.</title>
        <authorList>
            <person name="Pylro V."/>
            <person name="Dias A."/>
            <person name="Andreote F."/>
            <person name="Varani A."/>
            <person name="Andreote C."/>
            <person name="Bernardo E."/>
            <person name="Martins T."/>
        </authorList>
    </citation>
    <scope>NUCLEOTIDE SEQUENCE [LARGE SCALE GENOMIC DNA]</scope>
    <source>
        <strain evidence="3">66</strain>
    </source>
</reference>
<dbReference type="RefSeq" id="WP_146466054.1">
    <property type="nucleotide sequence ID" value="NZ_VOGW01000101.1"/>
</dbReference>
<dbReference type="InterPro" id="IPR016169">
    <property type="entry name" value="FAD-bd_PCMH_sub2"/>
</dbReference>
<dbReference type="Gene3D" id="3.30.70.2520">
    <property type="match status" value="1"/>
</dbReference>
<keyword evidence="1" id="KW-0560">Oxidoreductase</keyword>
<dbReference type="AlphaFoldDB" id="A0A5C6JRQ1"/>
<dbReference type="InterPro" id="IPR036318">
    <property type="entry name" value="FAD-bd_PCMH-like_sf"/>
</dbReference>
<organism evidence="3 4">
    <name type="scientific">Streptomyces misionensis</name>
    <dbReference type="NCBI Taxonomy" id="67331"/>
    <lineage>
        <taxon>Bacteria</taxon>
        <taxon>Bacillati</taxon>
        <taxon>Actinomycetota</taxon>
        <taxon>Actinomycetes</taxon>
        <taxon>Kitasatosporales</taxon>
        <taxon>Streptomycetaceae</taxon>
        <taxon>Streptomyces</taxon>
    </lineage>
</organism>
<dbReference type="InterPro" id="IPR016166">
    <property type="entry name" value="FAD-bd_PCMH"/>
</dbReference>
<feature type="domain" description="FAD-binding PCMH-type" evidence="2">
    <location>
        <begin position="12"/>
        <end position="178"/>
    </location>
</feature>
<keyword evidence="4" id="KW-1185">Reference proteome</keyword>
<evidence type="ECO:0000256" key="1">
    <source>
        <dbReference type="ARBA" id="ARBA00023002"/>
    </source>
</evidence>
<dbReference type="GO" id="GO:0080049">
    <property type="term" value="F:L-gulono-1,4-lactone dehydrogenase activity"/>
    <property type="evidence" value="ECO:0007669"/>
    <property type="project" value="TreeGrafter"/>
</dbReference>
<proteinExistence type="predicted"/>
<dbReference type="InterPro" id="IPR007173">
    <property type="entry name" value="ALO_C"/>
</dbReference>
<dbReference type="Gene3D" id="1.10.45.10">
    <property type="entry name" value="Vanillyl-alcohol Oxidase, Chain A, domain 4"/>
    <property type="match status" value="1"/>
</dbReference>
<dbReference type="PANTHER" id="PTHR43762:SF1">
    <property type="entry name" value="D-ARABINONO-1,4-LACTONE OXIDASE"/>
    <property type="match status" value="1"/>
</dbReference>
<dbReference type="EMBL" id="VOGW01000101">
    <property type="protein sequence ID" value="TWV44530.1"/>
    <property type="molecule type" value="Genomic_DNA"/>
</dbReference>
<evidence type="ECO:0000259" key="2">
    <source>
        <dbReference type="PROSITE" id="PS51387"/>
    </source>
</evidence>
<dbReference type="SUPFAM" id="SSF56176">
    <property type="entry name" value="FAD-binding/transporter-associated domain-like"/>
    <property type="match status" value="1"/>
</dbReference>
<evidence type="ECO:0000313" key="4">
    <source>
        <dbReference type="Proteomes" id="UP000320481"/>
    </source>
</evidence>
<gene>
    <name evidence="3" type="ORF">FRZ03_17275</name>
</gene>
<dbReference type="Proteomes" id="UP000320481">
    <property type="component" value="Unassembled WGS sequence"/>
</dbReference>
<dbReference type="GO" id="GO:0071949">
    <property type="term" value="F:FAD binding"/>
    <property type="evidence" value="ECO:0007669"/>
    <property type="project" value="InterPro"/>
</dbReference>
<dbReference type="Pfam" id="PF04030">
    <property type="entry name" value="ALO"/>
    <property type="match status" value="1"/>
</dbReference>
<dbReference type="PROSITE" id="PS51387">
    <property type="entry name" value="FAD_PCMH"/>
    <property type="match status" value="1"/>
</dbReference>